<evidence type="ECO:0000313" key="3">
    <source>
        <dbReference type="Proteomes" id="UP000216339"/>
    </source>
</evidence>
<feature type="signal peptide" evidence="1">
    <location>
        <begin position="1"/>
        <end position="18"/>
    </location>
</feature>
<organism evidence="2 3">
    <name type="scientific">Rubrivirga marina</name>
    <dbReference type="NCBI Taxonomy" id="1196024"/>
    <lineage>
        <taxon>Bacteria</taxon>
        <taxon>Pseudomonadati</taxon>
        <taxon>Rhodothermota</taxon>
        <taxon>Rhodothermia</taxon>
        <taxon>Rhodothermales</taxon>
        <taxon>Rubricoccaceae</taxon>
        <taxon>Rubrivirga</taxon>
    </lineage>
</organism>
<comment type="caution">
    <text evidence="2">The sequence shown here is derived from an EMBL/GenBank/DDBJ whole genome shotgun (WGS) entry which is preliminary data.</text>
</comment>
<reference evidence="2 3" key="1">
    <citation type="submission" date="2016-11" db="EMBL/GenBank/DDBJ databases">
        <title>Study of marine rhodopsin-containing bacteria.</title>
        <authorList>
            <person name="Yoshizawa S."/>
            <person name="Kumagai Y."/>
            <person name="Kogure K."/>
        </authorList>
    </citation>
    <scope>NUCLEOTIDE SEQUENCE [LARGE SCALE GENOMIC DNA]</scope>
    <source>
        <strain evidence="2 3">SAORIC-28</strain>
    </source>
</reference>
<evidence type="ECO:0008006" key="4">
    <source>
        <dbReference type="Google" id="ProtNLM"/>
    </source>
</evidence>
<keyword evidence="1" id="KW-0732">Signal</keyword>
<feature type="chain" id="PRO_5012086130" description="Peptidase S1" evidence="1">
    <location>
        <begin position="19"/>
        <end position="150"/>
    </location>
</feature>
<evidence type="ECO:0000256" key="1">
    <source>
        <dbReference type="SAM" id="SignalP"/>
    </source>
</evidence>
<name>A0A271IZB5_9BACT</name>
<dbReference type="EMBL" id="MQWD01000001">
    <property type="protein sequence ID" value="PAP76045.1"/>
    <property type="molecule type" value="Genomic_DNA"/>
</dbReference>
<gene>
    <name evidence="2" type="ORF">BSZ37_06105</name>
</gene>
<dbReference type="AlphaFoldDB" id="A0A271IZB5"/>
<evidence type="ECO:0000313" key="2">
    <source>
        <dbReference type="EMBL" id="PAP76045.1"/>
    </source>
</evidence>
<keyword evidence="3" id="KW-1185">Reference proteome</keyword>
<protein>
    <recommendedName>
        <fullName evidence="4">Peptidase S1</fullName>
    </recommendedName>
</protein>
<sequence>MRLFLFAALAALALPAQAQDVSAPPTFGDLELDEGFEPDPVEVSLTAGGTVTPAVSGCDYGTVAEAPDVDLYYTTSGSSTLYISAIGADDTTLLVNLPDGSWVCDDDGFGDGDPIVVIENAEDGLYDIWVGTYGDEPVEASLFISEIDPR</sequence>
<dbReference type="RefSeq" id="WP_095509687.1">
    <property type="nucleotide sequence ID" value="NZ_MQWD01000001.1"/>
</dbReference>
<dbReference type="OrthoDB" id="5973611at2"/>
<proteinExistence type="predicted"/>
<dbReference type="Proteomes" id="UP000216339">
    <property type="component" value="Unassembled WGS sequence"/>
</dbReference>
<accession>A0A271IZB5</accession>